<protein>
    <submittedName>
        <fullName evidence="2">Phage holin family protein</fullName>
    </submittedName>
</protein>
<reference evidence="3" key="1">
    <citation type="journal article" date="2019" name="Int. J. Syst. Evol. Microbiol.">
        <title>The Global Catalogue of Microorganisms (GCM) 10K type strain sequencing project: providing services to taxonomists for standard genome sequencing and annotation.</title>
        <authorList>
            <consortium name="The Broad Institute Genomics Platform"/>
            <consortium name="The Broad Institute Genome Sequencing Center for Infectious Disease"/>
            <person name="Wu L."/>
            <person name="Ma J."/>
        </authorList>
    </citation>
    <scope>NUCLEOTIDE SEQUENCE [LARGE SCALE GENOMIC DNA]</scope>
    <source>
        <strain evidence="3">CGMCC 4.7645</strain>
    </source>
</reference>
<keyword evidence="1" id="KW-1133">Transmembrane helix</keyword>
<dbReference type="InterPro" id="IPR009937">
    <property type="entry name" value="Phage_holin_3_6"/>
</dbReference>
<name>A0ABW5FXG8_9PSEU</name>
<feature type="transmembrane region" description="Helical" evidence="1">
    <location>
        <begin position="42"/>
        <end position="69"/>
    </location>
</feature>
<organism evidence="2 3">
    <name type="scientific">Amycolatopsis pigmentata</name>
    <dbReference type="NCBI Taxonomy" id="450801"/>
    <lineage>
        <taxon>Bacteria</taxon>
        <taxon>Bacillati</taxon>
        <taxon>Actinomycetota</taxon>
        <taxon>Actinomycetes</taxon>
        <taxon>Pseudonocardiales</taxon>
        <taxon>Pseudonocardiaceae</taxon>
        <taxon>Amycolatopsis</taxon>
    </lineage>
</organism>
<dbReference type="EMBL" id="JBHUKR010000007">
    <property type="protein sequence ID" value="MFD2418277.1"/>
    <property type="molecule type" value="Genomic_DNA"/>
</dbReference>
<dbReference type="Proteomes" id="UP001597417">
    <property type="component" value="Unassembled WGS sequence"/>
</dbReference>
<dbReference type="RefSeq" id="WP_378266224.1">
    <property type="nucleotide sequence ID" value="NZ_JBHUKR010000007.1"/>
</dbReference>
<dbReference type="Pfam" id="PF07332">
    <property type="entry name" value="Phage_holin_3_6"/>
    <property type="match status" value="1"/>
</dbReference>
<gene>
    <name evidence="2" type="ORF">ACFSXZ_18295</name>
</gene>
<evidence type="ECO:0000256" key="1">
    <source>
        <dbReference type="SAM" id="Phobius"/>
    </source>
</evidence>
<keyword evidence="1" id="KW-0472">Membrane</keyword>
<comment type="caution">
    <text evidence="2">The sequence shown here is derived from an EMBL/GenBank/DDBJ whole genome shotgun (WGS) entry which is preliminary data.</text>
</comment>
<feature type="transmembrane region" description="Helical" evidence="1">
    <location>
        <begin position="75"/>
        <end position="97"/>
    </location>
</feature>
<evidence type="ECO:0000313" key="3">
    <source>
        <dbReference type="Proteomes" id="UP001597417"/>
    </source>
</evidence>
<sequence length="129" mass="13008">MANKRASEVAGDLAQHVGELVREELRVAGREMREKAARGRKGGVLIAAAGGLLLYAGGAALSGFVLMLSRVMPPWAAALVTSGVLTAVASALGAIGLGEARKALPLLPERAAEDAVSVAEAGTAVRPSP</sequence>
<keyword evidence="3" id="KW-1185">Reference proteome</keyword>
<accession>A0ABW5FXG8</accession>
<evidence type="ECO:0000313" key="2">
    <source>
        <dbReference type="EMBL" id="MFD2418277.1"/>
    </source>
</evidence>
<keyword evidence="1" id="KW-0812">Transmembrane</keyword>
<proteinExistence type="predicted"/>